<dbReference type="Proteomes" id="UP000720189">
    <property type="component" value="Unassembled WGS sequence"/>
</dbReference>
<accession>A0A9P9GTP2</accession>
<dbReference type="OrthoDB" id="1844152at2759"/>
<keyword evidence="3 7" id="KW-0349">Heme</keyword>
<reference evidence="10" key="1">
    <citation type="journal article" date="2021" name="Nat. Commun.">
        <title>Genetic determinants of endophytism in the Arabidopsis root mycobiome.</title>
        <authorList>
            <person name="Mesny F."/>
            <person name="Miyauchi S."/>
            <person name="Thiergart T."/>
            <person name="Pickel B."/>
            <person name="Atanasova L."/>
            <person name="Karlsson M."/>
            <person name="Huettel B."/>
            <person name="Barry K.W."/>
            <person name="Haridas S."/>
            <person name="Chen C."/>
            <person name="Bauer D."/>
            <person name="Andreopoulos W."/>
            <person name="Pangilinan J."/>
            <person name="LaButti K."/>
            <person name="Riley R."/>
            <person name="Lipzen A."/>
            <person name="Clum A."/>
            <person name="Drula E."/>
            <person name="Henrissat B."/>
            <person name="Kohler A."/>
            <person name="Grigoriev I.V."/>
            <person name="Martin F.M."/>
            <person name="Hacquard S."/>
        </authorList>
    </citation>
    <scope>NUCLEOTIDE SEQUENCE</scope>
    <source>
        <strain evidence="10">MPI-CAGE-AT-0023</strain>
    </source>
</reference>
<dbReference type="GO" id="GO:0005506">
    <property type="term" value="F:iron ion binding"/>
    <property type="evidence" value="ECO:0007669"/>
    <property type="project" value="InterPro"/>
</dbReference>
<dbReference type="RefSeq" id="XP_046047728.1">
    <property type="nucleotide sequence ID" value="XM_046199767.1"/>
</dbReference>
<dbReference type="PRINTS" id="PR00463">
    <property type="entry name" value="EP450I"/>
</dbReference>
<dbReference type="PROSITE" id="PS00086">
    <property type="entry name" value="CYTOCHROME_P450"/>
    <property type="match status" value="1"/>
</dbReference>
<keyword evidence="8" id="KW-0503">Monooxygenase</keyword>
<evidence type="ECO:0000256" key="9">
    <source>
        <dbReference type="SAM" id="Phobius"/>
    </source>
</evidence>
<dbReference type="AlphaFoldDB" id="A0A9P9GTP2"/>
<evidence type="ECO:0000256" key="7">
    <source>
        <dbReference type="PIRSR" id="PIRSR602401-1"/>
    </source>
</evidence>
<feature type="transmembrane region" description="Helical" evidence="9">
    <location>
        <begin position="12"/>
        <end position="32"/>
    </location>
</feature>
<keyword evidence="9" id="KW-0472">Membrane</keyword>
<evidence type="ECO:0000256" key="6">
    <source>
        <dbReference type="ARBA" id="ARBA00023004"/>
    </source>
</evidence>
<evidence type="ECO:0000256" key="8">
    <source>
        <dbReference type="RuleBase" id="RU000461"/>
    </source>
</evidence>
<protein>
    <submittedName>
        <fullName evidence="10">Cytochrome P450</fullName>
    </submittedName>
</protein>
<evidence type="ECO:0000256" key="1">
    <source>
        <dbReference type="ARBA" id="ARBA00001971"/>
    </source>
</evidence>
<dbReference type="GO" id="GO:0016705">
    <property type="term" value="F:oxidoreductase activity, acting on paired donors, with incorporation or reduction of molecular oxygen"/>
    <property type="evidence" value="ECO:0007669"/>
    <property type="project" value="InterPro"/>
</dbReference>
<dbReference type="GO" id="GO:0020037">
    <property type="term" value="F:heme binding"/>
    <property type="evidence" value="ECO:0007669"/>
    <property type="project" value="InterPro"/>
</dbReference>
<keyword evidence="9" id="KW-0812">Transmembrane</keyword>
<evidence type="ECO:0000313" key="11">
    <source>
        <dbReference type="Proteomes" id="UP000720189"/>
    </source>
</evidence>
<name>A0A9P9GTP2_FUSRE</name>
<keyword evidence="9" id="KW-1133">Transmembrane helix</keyword>
<gene>
    <name evidence="10" type="ORF">BKA55DRAFT_692304</name>
</gene>
<keyword evidence="4 7" id="KW-0479">Metal-binding</keyword>
<feature type="binding site" description="axial binding residue" evidence="7">
    <location>
        <position position="453"/>
    </location>
    <ligand>
        <name>heme</name>
        <dbReference type="ChEBI" id="CHEBI:30413"/>
    </ligand>
    <ligandPart>
        <name>Fe</name>
        <dbReference type="ChEBI" id="CHEBI:18248"/>
    </ligandPart>
</feature>
<dbReference type="InterPro" id="IPR002401">
    <property type="entry name" value="Cyt_P450_E_grp-I"/>
</dbReference>
<evidence type="ECO:0000256" key="2">
    <source>
        <dbReference type="ARBA" id="ARBA00010617"/>
    </source>
</evidence>
<comment type="similarity">
    <text evidence="2 8">Belongs to the cytochrome P450 family.</text>
</comment>
<evidence type="ECO:0000256" key="5">
    <source>
        <dbReference type="ARBA" id="ARBA00023002"/>
    </source>
</evidence>
<evidence type="ECO:0000313" key="10">
    <source>
        <dbReference type="EMBL" id="KAH7244505.1"/>
    </source>
</evidence>
<keyword evidence="5 8" id="KW-0560">Oxidoreductase</keyword>
<dbReference type="InterPro" id="IPR017972">
    <property type="entry name" value="Cyt_P450_CS"/>
</dbReference>
<organism evidence="10 11">
    <name type="scientific">Fusarium redolens</name>
    <dbReference type="NCBI Taxonomy" id="48865"/>
    <lineage>
        <taxon>Eukaryota</taxon>
        <taxon>Fungi</taxon>
        <taxon>Dikarya</taxon>
        <taxon>Ascomycota</taxon>
        <taxon>Pezizomycotina</taxon>
        <taxon>Sordariomycetes</taxon>
        <taxon>Hypocreomycetidae</taxon>
        <taxon>Hypocreales</taxon>
        <taxon>Nectriaceae</taxon>
        <taxon>Fusarium</taxon>
        <taxon>Fusarium redolens species complex</taxon>
    </lineage>
</organism>
<dbReference type="CDD" id="cd11041">
    <property type="entry name" value="CYP503A1-like"/>
    <property type="match status" value="1"/>
</dbReference>
<evidence type="ECO:0000256" key="3">
    <source>
        <dbReference type="ARBA" id="ARBA00022617"/>
    </source>
</evidence>
<keyword evidence="11" id="KW-1185">Reference proteome</keyword>
<keyword evidence="6 7" id="KW-0408">Iron</keyword>
<comment type="caution">
    <text evidence="10">The sequence shown here is derived from an EMBL/GenBank/DDBJ whole genome shotgun (WGS) entry which is preliminary data.</text>
</comment>
<dbReference type="EMBL" id="JAGMUX010000011">
    <property type="protein sequence ID" value="KAH7244505.1"/>
    <property type="molecule type" value="Genomic_DNA"/>
</dbReference>
<dbReference type="GO" id="GO:0004497">
    <property type="term" value="F:monooxygenase activity"/>
    <property type="evidence" value="ECO:0007669"/>
    <property type="project" value="UniProtKB-KW"/>
</dbReference>
<dbReference type="SUPFAM" id="SSF48264">
    <property type="entry name" value="Cytochrome P450"/>
    <property type="match status" value="1"/>
</dbReference>
<dbReference type="PANTHER" id="PTHR46206:SF7">
    <property type="entry name" value="P450, PUTATIVE (EUROFUNG)-RELATED"/>
    <property type="match status" value="1"/>
</dbReference>
<evidence type="ECO:0000256" key="4">
    <source>
        <dbReference type="ARBA" id="ARBA00022723"/>
    </source>
</evidence>
<dbReference type="Gene3D" id="1.10.630.10">
    <property type="entry name" value="Cytochrome P450"/>
    <property type="match status" value="1"/>
</dbReference>
<proteinExistence type="inferred from homology"/>
<dbReference type="InterPro" id="IPR001128">
    <property type="entry name" value="Cyt_P450"/>
</dbReference>
<dbReference type="PANTHER" id="PTHR46206">
    <property type="entry name" value="CYTOCHROME P450"/>
    <property type="match status" value="1"/>
</dbReference>
<dbReference type="GeneID" id="70229721"/>
<sequence length="512" mass="57744">MSYALLEIPAARWLFAAATIVSIAVVFFIPILQRQIALWRLPLVGKEKWDSKTRLVKYLTSCEQVYDEGYRQFQAGIFRVTSNMELPTVFVGPKYLKELSKMPESSFSSLSAFQELMMVKYTKVEATAPVIAHTVKTRLTPSLAKLSGYLDDEVRSALTDELPDCDDWTNVQFSEKLIRVVSRVSGRAFVGANLCRSEEYIDHTINYTRDVMLGVHAVGQVKKWLRSLLASSLPEIQQLNRRRKLAADFFMPVVLERIEKAKQDKPEDLLQWLIDMQAAKYGDISASELARKQLDISFAAIHTTNAVALNTIYTLAAMPKVQSEIREEVRTVLSENKGESEYSAVQKMKKLDSFIRESVRCYPIGAVAFRNKTLKPIGLSDGIVLPEGIIVETSVSAIGKDPALFDDPETFDHLRFYSSPEKIGDTTVDSVAKKSMVTVGLDNLIFGYGKHACPGRFFAVHEIKAIIAEMVMRFEFSNTGDYPGRYPNLKHGAFFEPDRSRHLLLKKIDLQV</sequence>
<dbReference type="InterPro" id="IPR036396">
    <property type="entry name" value="Cyt_P450_sf"/>
</dbReference>
<dbReference type="Pfam" id="PF00067">
    <property type="entry name" value="p450"/>
    <property type="match status" value="1"/>
</dbReference>
<comment type="cofactor">
    <cofactor evidence="1 7">
        <name>heme</name>
        <dbReference type="ChEBI" id="CHEBI:30413"/>
    </cofactor>
</comment>